<evidence type="ECO:0000313" key="3">
    <source>
        <dbReference type="EMBL" id="MFJ5447102.1"/>
    </source>
</evidence>
<dbReference type="RefSeq" id="WP_400883594.1">
    <property type="nucleotide sequence ID" value="NZ_JBIWXY010000003.1"/>
</dbReference>
<keyword evidence="2" id="KW-1133">Transmembrane helix</keyword>
<keyword evidence="1" id="KW-0175">Coiled coil</keyword>
<gene>
    <name evidence="3" type="ORF">ACIKP9_12745</name>
</gene>
<feature type="coiled-coil region" evidence="1">
    <location>
        <begin position="116"/>
        <end position="168"/>
    </location>
</feature>
<dbReference type="PRINTS" id="PR01490">
    <property type="entry name" value="RTXTOXIND"/>
</dbReference>
<comment type="caution">
    <text evidence="3">The sequence shown here is derived from an EMBL/GenBank/DDBJ whole genome shotgun (WGS) entry which is preliminary data.</text>
</comment>
<proteinExistence type="predicted"/>
<dbReference type="Gene3D" id="1.10.287.470">
    <property type="entry name" value="Helix hairpin bin"/>
    <property type="match status" value="1"/>
</dbReference>
<evidence type="ECO:0000256" key="2">
    <source>
        <dbReference type="SAM" id="Phobius"/>
    </source>
</evidence>
<dbReference type="EMBL" id="JBIWXY010000003">
    <property type="protein sequence ID" value="MFJ5447102.1"/>
    <property type="molecule type" value="Genomic_DNA"/>
</dbReference>
<sequence>MAYKLSDHQQFEKYTATPRMVKRILVWIVVLCFIVPTLMLFLPWQQNVQAMGSVTAFAPLERRQSVDAPVGGVIKQWFVREGARVKAGDPLLQISDVDPKFKERLAAQRQTSATKLKAKQDELQAYEVQLQNLLAVRQARVNAAEYGLDVARQKVVAAAENVESAQATLDAADFQVSRMQRLVQEGLVSRRDVEVAERDRAVALRSVNSVKAALDSARAEEKTAAANLVQVKAETQANIDASRALLSKIGSEVADTQNELTNLEISVSRQESQLVRAPRAGTVFRVPVNSQSQVISQGQPLLVIIPDTEQQAVELIVSGLDAALILPGSRVRLEFDGWPALQVSGWPNVAIGTFAGKVAFVDASDDGTGRFRVMVVPDESVQKWPGERFLRQGSSSRGWILLEEVSIGYEIWRVLNGFPPRVPQVTAGSHQGT</sequence>
<dbReference type="PANTHER" id="PTHR30386:SF27">
    <property type="entry name" value="MEMBRANE FUSION PROTEIN (MFP) FAMILY PROTEIN"/>
    <property type="match status" value="1"/>
</dbReference>
<evidence type="ECO:0000313" key="4">
    <source>
        <dbReference type="Proteomes" id="UP001617669"/>
    </source>
</evidence>
<keyword evidence="4" id="KW-1185">Reference proteome</keyword>
<evidence type="ECO:0000256" key="1">
    <source>
        <dbReference type="SAM" id="Coils"/>
    </source>
</evidence>
<dbReference type="Gene3D" id="2.40.50.100">
    <property type="match status" value="1"/>
</dbReference>
<dbReference type="PANTHER" id="PTHR30386">
    <property type="entry name" value="MEMBRANE FUSION SUBUNIT OF EMRAB-TOLC MULTIDRUG EFFLUX PUMP"/>
    <property type="match status" value="1"/>
</dbReference>
<organism evidence="3 4">
    <name type="scientific">Methylobacillus methanolivorans</name>
    <dbReference type="NCBI Taxonomy" id="1848927"/>
    <lineage>
        <taxon>Bacteria</taxon>
        <taxon>Pseudomonadati</taxon>
        <taxon>Pseudomonadota</taxon>
        <taxon>Betaproteobacteria</taxon>
        <taxon>Nitrosomonadales</taxon>
        <taxon>Methylophilaceae</taxon>
        <taxon>Methylobacillus</taxon>
    </lineage>
</organism>
<protein>
    <submittedName>
        <fullName evidence="3">HlyD family secretion protein</fullName>
    </submittedName>
</protein>
<name>A0ABW8GQ43_9PROT</name>
<dbReference type="InterPro" id="IPR050739">
    <property type="entry name" value="MFP"/>
</dbReference>
<keyword evidence="2" id="KW-0812">Transmembrane</keyword>
<dbReference type="Proteomes" id="UP001617669">
    <property type="component" value="Unassembled WGS sequence"/>
</dbReference>
<dbReference type="SUPFAM" id="SSF111369">
    <property type="entry name" value="HlyD-like secretion proteins"/>
    <property type="match status" value="1"/>
</dbReference>
<accession>A0ABW8GQ43</accession>
<feature type="transmembrane region" description="Helical" evidence="2">
    <location>
        <begin position="24"/>
        <end position="44"/>
    </location>
</feature>
<keyword evidence="2" id="KW-0472">Membrane</keyword>
<feature type="coiled-coil region" evidence="1">
    <location>
        <begin position="214"/>
        <end position="273"/>
    </location>
</feature>
<reference evidence="3 4" key="1">
    <citation type="submission" date="2024-11" db="EMBL/GenBank/DDBJ databases">
        <authorList>
            <person name="Kaparullina E.N."/>
            <person name="Delegan Y.A."/>
            <person name="Doronina N.V."/>
        </authorList>
    </citation>
    <scope>NUCLEOTIDE SEQUENCE [LARGE SCALE GENOMIC DNA]</scope>
    <source>
        <strain evidence="3 4">7sh_L</strain>
    </source>
</reference>